<evidence type="ECO:0000256" key="2">
    <source>
        <dbReference type="ARBA" id="ARBA00023315"/>
    </source>
</evidence>
<dbReference type="AlphaFoldDB" id="A0A0S2FCU4"/>
<reference evidence="4 5" key="1">
    <citation type="journal article" date="2015" name="BMC Genomics">
        <title>Comparative genomics and metabolic profiling of the genus Lysobacter.</title>
        <authorList>
            <person name="de Bruijn I."/>
            <person name="Cheng X."/>
            <person name="de Jager V."/>
            <person name="Exposito R.G."/>
            <person name="Watrous J."/>
            <person name="Patel N."/>
            <person name="Postma J."/>
            <person name="Dorrestein P.C."/>
            <person name="Kobayashi D."/>
            <person name="Raaijmakers J.M."/>
        </authorList>
    </citation>
    <scope>NUCLEOTIDE SEQUENCE [LARGE SCALE GENOMIC DNA]</scope>
    <source>
        <strain evidence="4 5">76</strain>
    </source>
</reference>
<feature type="domain" description="N-acetyltransferase" evidence="3">
    <location>
        <begin position="7"/>
        <end position="160"/>
    </location>
</feature>
<proteinExistence type="predicted"/>
<dbReference type="Gene3D" id="3.40.630.30">
    <property type="match status" value="1"/>
</dbReference>
<keyword evidence="2" id="KW-0012">Acyltransferase</keyword>
<dbReference type="SUPFAM" id="SSF55729">
    <property type="entry name" value="Acyl-CoA N-acyltransferases (Nat)"/>
    <property type="match status" value="1"/>
</dbReference>
<organism evidence="4 5">
    <name type="scientific">Lysobacter antibioticus</name>
    <dbReference type="NCBI Taxonomy" id="84531"/>
    <lineage>
        <taxon>Bacteria</taxon>
        <taxon>Pseudomonadati</taxon>
        <taxon>Pseudomonadota</taxon>
        <taxon>Gammaproteobacteria</taxon>
        <taxon>Lysobacterales</taxon>
        <taxon>Lysobacteraceae</taxon>
        <taxon>Lysobacter</taxon>
    </lineage>
</organism>
<evidence type="ECO:0000313" key="4">
    <source>
        <dbReference type="EMBL" id="ALN81332.1"/>
    </source>
</evidence>
<evidence type="ECO:0000313" key="5">
    <source>
        <dbReference type="Proteomes" id="UP000060787"/>
    </source>
</evidence>
<dbReference type="PANTHER" id="PTHR43877:SF2">
    <property type="entry name" value="AMINOALKYLPHOSPHONATE N-ACETYLTRANSFERASE-RELATED"/>
    <property type="match status" value="1"/>
</dbReference>
<sequence>MTLPPGVVVRPILPRDDAALAAIARQVQAEFGAGSVSDPEVDAMQRVYSRPRSAYFVVERDGKLGGGAGIAPLLGGDDGVCELRKFYLLPSVRGLGLGQALLDKCLLTARGFGYGQCYAEMLDRMSEAQRLLQGNSFQLLEAPMGYGELPGSHTWYLRSV</sequence>
<dbReference type="eggNOG" id="COG0456">
    <property type="taxonomic scope" value="Bacteria"/>
</dbReference>
<evidence type="ECO:0000259" key="3">
    <source>
        <dbReference type="PROSITE" id="PS51186"/>
    </source>
</evidence>
<dbReference type="OrthoDB" id="5419426at2"/>
<dbReference type="Proteomes" id="UP000060787">
    <property type="component" value="Chromosome"/>
</dbReference>
<dbReference type="EMBL" id="CP011129">
    <property type="protein sequence ID" value="ALN81332.1"/>
    <property type="molecule type" value="Genomic_DNA"/>
</dbReference>
<dbReference type="CDD" id="cd04301">
    <property type="entry name" value="NAT_SF"/>
    <property type="match status" value="1"/>
</dbReference>
<dbReference type="PANTHER" id="PTHR43877">
    <property type="entry name" value="AMINOALKYLPHOSPHONATE N-ACETYLTRANSFERASE-RELATED-RELATED"/>
    <property type="match status" value="1"/>
</dbReference>
<dbReference type="PATRIC" id="fig|84531.7.peg.3593"/>
<accession>A0A0S2FCU4</accession>
<keyword evidence="5" id="KW-1185">Reference proteome</keyword>
<name>A0A0S2FCU4_LYSAN</name>
<dbReference type="KEGG" id="laq:GLA29479_3671"/>
<dbReference type="KEGG" id="lab:LA76x_3204"/>
<protein>
    <submittedName>
        <fullName evidence="4">Acetyltransferase family protein</fullName>
    </submittedName>
</protein>
<dbReference type="InterPro" id="IPR000182">
    <property type="entry name" value="GNAT_dom"/>
</dbReference>
<dbReference type="PROSITE" id="PS51186">
    <property type="entry name" value="GNAT"/>
    <property type="match status" value="1"/>
</dbReference>
<evidence type="ECO:0000256" key="1">
    <source>
        <dbReference type="ARBA" id="ARBA00022679"/>
    </source>
</evidence>
<dbReference type="Pfam" id="PF00583">
    <property type="entry name" value="Acetyltransf_1"/>
    <property type="match status" value="1"/>
</dbReference>
<gene>
    <name evidence="4" type="ORF">LA76x_3204</name>
</gene>
<dbReference type="STRING" id="84531.LA76x_3204"/>
<dbReference type="InterPro" id="IPR016181">
    <property type="entry name" value="Acyl_CoA_acyltransferase"/>
</dbReference>
<keyword evidence="1 4" id="KW-0808">Transferase</keyword>
<dbReference type="GO" id="GO:0016747">
    <property type="term" value="F:acyltransferase activity, transferring groups other than amino-acyl groups"/>
    <property type="evidence" value="ECO:0007669"/>
    <property type="project" value="InterPro"/>
</dbReference>
<dbReference type="InterPro" id="IPR050832">
    <property type="entry name" value="Bact_Acetyltransf"/>
</dbReference>